<dbReference type="EMBL" id="CADEAL010000746">
    <property type="protein sequence ID" value="CAB1424630.1"/>
    <property type="molecule type" value="Genomic_DNA"/>
</dbReference>
<proteinExistence type="predicted"/>
<sequence length="142" mass="15722">MGMIGNEGSSLQLEGDMYHDHLAYFVGGLPPASLQGAFSSQSVPQIGRKKKKANRGQTLLTDVFPQKESVFLLRISIQTTAEGCEEAATCCSVLPPLLQHLAEKSERRRRLDLRQQRRSTDLTADRTSATTNTAHLRRNPSQ</sequence>
<feature type="compositionally biased region" description="Basic and acidic residues" evidence="1">
    <location>
        <begin position="112"/>
        <end position="124"/>
    </location>
</feature>
<evidence type="ECO:0000313" key="2">
    <source>
        <dbReference type="EMBL" id="CAB1424630.1"/>
    </source>
</evidence>
<comment type="caution">
    <text evidence="2">The sequence shown here is derived from an EMBL/GenBank/DDBJ whole genome shotgun (WGS) entry which is preliminary data.</text>
</comment>
<dbReference type="AlphaFoldDB" id="A0A9N7U555"/>
<name>A0A9N7U555_PLEPL</name>
<keyword evidence="3" id="KW-1185">Reference proteome</keyword>
<organism evidence="2 3">
    <name type="scientific">Pleuronectes platessa</name>
    <name type="common">European plaice</name>
    <dbReference type="NCBI Taxonomy" id="8262"/>
    <lineage>
        <taxon>Eukaryota</taxon>
        <taxon>Metazoa</taxon>
        <taxon>Chordata</taxon>
        <taxon>Craniata</taxon>
        <taxon>Vertebrata</taxon>
        <taxon>Euteleostomi</taxon>
        <taxon>Actinopterygii</taxon>
        <taxon>Neopterygii</taxon>
        <taxon>Teleostei</taxon>
        <taxon>Neoteleostei</taxon>
        <taxon>Acanthomorphata</taxon>
        <taxon>Carangaria</taxon>
        <taxon>Pleuronectiformes</taxon>
        <taxon>Pleuronectoidei</taxon>
        <taxon>Pleuronectidae</taxon>
        <taxon>Pleuronectes</taxon>
    </lineage>
</organism>
<evidence type="ECO:0000256" key="1">
    <source>
        <dbReference type="SAM" id="MobiDB-lite"/>
    </source>
</evidence>
<protein>
    <submittedName>
        <fullName evidence="2">Uncharacterized protein</fullName>
    </submittedName>
</protein>
<reference evidence="2" key="1">
    <citation type="submission" date="2020-03" db="EMBL/GenBank/DDBJ databases">
        <authorList>
            <person name="Weist P."/>
        </authorList>
    </citation>
    <scope>NUCLEOTIDE SEQUENCE</scope>
</reference>
<feature type="compositionally biased region" description="Polar residues" evidence="1">
    <location>
        <begin position="125"/>
        <end position="134"/>
    </location>
</feature>
<gene>
    <name evidence="2" type="ORF">PLEPLA_LOCUS12558</name>
</gene>
<dbReference type="Proteomes" id="UP001153269">
    <property type="component" value="Unassembled WGS sequence"/>
</dbReference>
<feature type="region of interest" description="Disordered" evidence="1">
    <location>
        <begin position="106"/>
        <end position="142"/>
    </location>
</feature>
<accession>A0A9N7U555</accession>
<evidence type="ECO:0000313" key="3">
    <source>
        <dbReference type="Proteomes" id="UP001153269"/>
    </source>
</evidence>